<evidence type="ECO:0000313" key="6">
    <source>
        <dbReference type="EMBL" id="TLX21683.1"/>
    </source>
</evidence>
<dbReference type="GO" id="GO:0000976">
    <property type="term" value="F:transcription cis-regulatory region binding"/>
    <property type="evidence" value="ECO:0007669"/>
    <property type="project" value="TreeGrafter"/>
</dbReference>
<dbReference type="PANTHER" id="PTHR30055">
    <property type="entry name" value="HTH-TYPE TRANSCRIPTIONAL REGULATOR RUTR"/>
    <property type="match status" value="1"/>
</dbReference>
<dbReference type="InterPro" id="IPR025996">
    <property type="entry name" value="MT1864/Rv1816-like_C"/>
</dbReference>
<keyword evidence="7" id="KW-1185">Reference proteome</keyword>
<dbReference type="Gene3D" id="1.10.357.10">
    <property type="entry name" value="Tetracycline Repressor, domain 2"/>
    <property type="match status" value="1"/>
</dbReference>
<dbReference type="GO" id="GO:0003700">
    <property type="term" value="F:DNA-binding transcription factor activity"/>
    <property type="evidence" value="ECO:0007669"/>
    <property type="project" value="TreeGrafter"/>
</dbReference>
<keyword evidence="3" id="KW-0804">Transcription</keyword>
<feature type="DNA-binding region" description="H-T-H motif" evidence="4">
    <location>
        <begin position="27"/>
        <end position="46"/>
    </location>
</feature>
<evidence type="ECO:0000256" key="3">
    <source>
        <dbReference type="ARBA" id="ARBA00023163"/>
    </source>
</evidence>
<evidence type="ECO:0000256" key="1">
    <source>
        <dbReference type="ARBA" id="ARBA00023015"/>
    </source>
</evidence>
<dbReference type="EMBL" id="SROY01000003">
    <property type="protein sequence ID" value="TLX21683.1"/>
    <property type="molecule type" value="Genomic_DNA"/>
</dbReference>
<evidence type="ECO:0000256" key="4">
    <source>
        <dbReference type="PROSITE-ProRule" id="PRU00335"/>
    </source>
</evidence>
<reference evidence="6 7" key="1">
    <citation type="submission" date="2019-04" db="EMBL/GenBank/DDBJ databases">
        <authorList>
            <person name="Grouzdev D.S."/>
            <person name="Nazina T.N."/>
        </authorList>
    </citation>
    <scope>NUCLEOTIDE SEQUENCE [LARGE SCALE GENOMIC DNA]</scope>
    <source>
        <strain evidence="6 7">SHC 3-19</strain>
    </source>
</reference>
<dbReference type="PANTHER" id="PTHR30055:SF234">
    <property type="entry name" value="HTH-TYPE TRANSCRIPTIONAL REGULATOR BETI"/>
    <property type="match status" value="1"/>
</dbReference>
<sequence length="193" mass="21645">MTHPDTATRILNAARALFEREGADSVSMRKVADAVGITPTAIYRHFRSREALLGKISDDSFDEIARHWDAHRQGKDPLARLLATQQIYLDYALAYPHLFDHAFLARRRNARRFPADFIAGQSPTANVMHEAVVEAQARGQLRGGDAWALTMTVWAHAHGLIALQRAGRFSFDEAGFRAFFTTSLHHLLDGLRP</sequence>
<organism evidence="6 7">
    <name type="scientific">Thermomonas fusca</name>
    <dbReference type="NCBI Taxonomy" id="215690"/>
    <lineage>
        <taxon>Bacteria</taxon>
        <taxon>Pseudomonadati</taxon>
        <taxon>Pseudomonadota</taxon>
        <taxon>Gammaproteobacteria</taxon>
        <taxon>Lysobacterales</taxon>
        <taxon>Lysobacteraceae</taxon>
        <taxon>Thermomonas</taxon>
    </lineage>
</organism>
<name>A0A5R9PF86_9GAMM</name>
<evidence type="ECO:0000313" key="7">
    <source>
        <dbReference type="Proteomes" id="UP000308508"/>
    </source>
</evidence>
<keyword evidence="1" id="KW-0805">Transcription regulation</keyword>
<evidence type="ECO:0000259" key="5">
    <source>
        <dbReference type="PROSITE" id="PS50977"/>
    </source>
</evidence>
<dbReference type="SUPFAM" id="SSF48498">
    <property type="entry name" value="Tetracyclin repressor-like, C-terminal domain"/>
    <property type="match status" value="1"/>
</dbReference>
<protein>
    <submittedName>
        <fullName evidence="6">TetR/AcrR family transcriptional regulator</fullName>
    </submittedName>
</protein>
<dbReference type="AlphaFoldDB" id="A0A5R9PF86"/>
<gene>
    <name evidence="6" type="ORF">E5S66_09190</name>
</gene>
<dbReference type="InterPro" id="IPR001647">
    <property type="entry name" value="HTH_TetR"/>
</dbReference>
<dbReference type="InterPro" id="IPR036271">
    <property type="entry name" value="Tet_transcr_reg_TetR-rel_C_sf"/>
</dbReference>
<accession>A0A5R9PF86</accession>
<dbReference type="InterPro" id="IPR050109">
    <property type="entry name" value="HTH-type_TetR-like_transc_reg"/>
</dbReference>
<dbReference type="PRINTS" id="PR00455">
    <property type="entry name" value="HTHTETR"/>
</dbReference>
<feature type="domain" description="HTH tetR-type" evidence="5">
    <location>
        <begin position="4"/>
        <end position="64"/>
    </location>
</feature>
<evidence type="ECO:0000256" key="2">
    <source>
        <dbReference type="ARBA" id="ARBA00023125"/>
    </source>
</evidence>
<keyword evidence="2 4" id="KW-0238">DNA-binding</keyword>
<proteinExistence type="predicted"/>
<dbReference type="SUPFAM" id="SSF46689">
    <property type="entry name" value="Homeodomain-like"/>
    <property type="match status" value="1"/>
</dbReference>
<dbReference type="PROSITE" id="PS50977">
    <property type="entry name" value="HTH_TETR_2"/>
    <property type="match status" value="1"/>
</dbReference>
<comment type="caution">
    <text evidence="6">The sequence shown here is derived from an EMBL/GenBank/DDBJ whole genome shotgun (WGS) entry which is preliminary data.</text>
</comment>
<dbReference type="InterPro" id="IPR009057">
    <property type="entry name" value="Homeodomain-like_sf"/>
</dbReference>
<dbReference type="Pfam" id="PF00440">
    <property type="entry name" value="TetR_N"/>
    <property type="match status" value="1"/>
</dbReference>
<dbReference type="Proteomes" id="UP000308508">
    <property type="component" value="Unassembled WGS sequence"/>
</dbReference>
<dbReference type="Pfam" id="PF13305">
    <property type="entry name" value="TetR_C_33"/>
    <property type="match status" value="1"/>
</dbReference>
<dbReference type="RefSeq" id="WP_138348942.1">
    <property type="nucleotide sequence ID" value="NZ_SROY01000003.1"/>
</dbReference>
<dbReference type="STRING" id="1123377.GCA_000423885_02107"/>